<evidence type="ECO:0000313" key="2">
    <source>
        <dbReference type="EMBL" id="GGE34151.1"/>
    </source>
</evidence>
<gene>
    <name evidence="2" type="ORF">GCM10011510_14410</name>
</gene>
<proteinExistence type="predicted"/>
<evidence type="ECO:0000256" key="1">
    <source>
        <dbReference type="SAM" id="Phobius"/>
    </source>
</evidence>
<dbReference type="AlphaFoldDB" id="A0A917A897"/>
<feature type="transmembrane region" description="Helical" evidence="1">
    <location>
        <begin position="29"/>
        <end position="52"/>
    </location>
</feature>
<dbReference type="OrthoDB" id="2237273at2"/>
<keyword evidence="1" id="KW-1133">Transmembrane helix</keyword>
<evidence type="ECO:0008006" key="4">
    <source>
        <dbReference type="Google" id="ProtNLM"/>
    </source>
</evidence>
<dbReference type="Pfam" id="PF11364">
    <property type="entry name" value="DUF3165"/>
    <property type="match status" value="1"/>
</dbReference>
<keyword evidence="1" id="KW-0472">Membrane</keyword>
<protein>
    <recommendedName>
        <fullName evidence="4">DUF3165 family protein</fullName>
    </recommendedName>
</protein>
<reference evidence="2" key="2">
    <citation type="submission" date="2020-09" db="EMBL/GenBank/DDBJ databases">
        <authorList>
            <person name="Sun Q."/>
            <person name="Zhou Y."/>
        </authorList>
    </citation>
    <scope>NUCLEOTIDE SEQUENCE</scope>
    <source>
        <strain evidence="2">CGMCC 1.15533</strain>
    </source>
</reference>
<sequence>MVYLIIGILILLFYLFATPKSIKGTLNVVSAVVLLVSLMILLVLAIFQIFLLPAEFFISIPMGALAYYAMRDLARLPQKEKKQAFFPKIRKRRP</sequence>
<dbReference type="InterPro" id="IPR021506">
    <property type="entry name" value="DUF3165"/>
</dbReference>
<dbReference type="Proteomes" id="UP000660801">
    <property type="component" value="Unassembled WGS sequence"/>
</dbReference>
<evidence type="ECO:0000313" key="3">
    <source>
        <dbReference type="Proteomes" id="UP000660801"/>
    </source>
</evidence>
<dbReference type="EMBL" id="BMJN01000025">
    <property type="protein sequence ID" value="GGE34151.1"/>
    <property type="molecule type" value="Genomic_DNA"/>
</dbReference>
<dbReference type="RefSeq" id="WP_068991434.1">
    <property type="nucleotide sequence ID" value="NZ_BMJN01000025.1"/>
</dbReference>
<reference evidence="2" key="1">
    <citation type="journal article" date="2014" name="Int. J. Syst. Evol. Microbiol.">
        <title>Complete genome sequence of Corynebacterium casei LMG S-19264T (=DSM 44701T), isolated from a smear-ripened cheese.</title>
        <authorList>
            <consortium name="US DOE Joint Genome Institute (JGI-PGF)"/>
            <person name="Walter F."/>
            <person name="Albersmeier A."/>
            <person name="Kalinowski J."/>
            <person name="Ruckert C."/>
        </authorList>
    </citation>
    <scope>NUCLEOTIDE SEQUENCE</scope>
    <source>
        <strain evidence="2">CGMCC 1.15533</strain>
    </source>
</reference>
<organism evidence="2 3">
    <name type="scientific">Streptococcus himalayensis</name>
    <dbReference type="NCBI Taxonomy" id="1888195"/>
    <lineage>
        <taxon>Bacteria</taxon>
        <taxon>Bacillati</taxon>
        <taxon>Bacillota</taxon>
        <taxon>Bacilli</taxon>
        <taxon>Lactobacillales</taxon>
        <taxon>Streptococcaceae</taxon>
        <taxon>Streptococcus</taxon>
    </lineage>
</organism>
<comment type="caution">
    <text evidence="2">The sequence shown here is derived from an EMBL/GenBank/DDBJ whole genome shotgun (WGS) entry which is preliminary data.</text>
</comment>
<keyword evidence="1" id="KW-0812">Transmembrane</keyword>
<accession>A0A917A897</accession>
<name>A0A917A897_9STRE</name>
<keyword evidence="3" id="KW-1185">Reference proteome</keyword>